<evidence type="ECO:0000313" key="2">
    <source>
        <dbReference type="Proteomes" id="UP001281147"/>
    </source>
</evidence>
<comment type="caution">
    <text evidence="1">The sequence shown here is derived from an EMBL/GenBank/DDBJ whole genome shotgun (WGS) entry which is preliminary data.</text>
</comment>
<reference evidence="1" key="1">
    <citation type="submission" date="2023-07" db="EMBL/GenBank/DDBJ databases">
        <title>Black Yeasts Isolated from many extreme environments.</title>
        <authorList>
            <person name="Coleine C."/>
            <person name="Stajich J.E."/>
            <person name="Selbmann L."/>
        </authorList>
    </citation>
    <scope>NUCLEOTIDE SEQUENCE</scope>
    <source>
        <strain evidence="1">CCFEE 5714</strain>
    </source>
</reference>
<dbReference type="Proteomes" id="UP001281147">
    <property type="component" value="Unassembled WGS sequence"/>
</dbReference>
<organism evidence="1 2">
    <name type="scientific">Vermiconidia calcicola</name>
    <dbReference type="NCBI Taxonomy" id="1690605"/>
    <lineage>
        <taxon>Eukaryota</taxon>
        <taxon>Fungi</taxon>
        <taxon>Dikarya</taxon>
        <taxon>Ascomycota</taxon>
        <taxon>Pezizomycotina</taxon>
        <taxon>Dothideomycetes</taxon>
        <taxon>Dothideomycetidae</taxon>
        <taxon>Mycosphaerellales</taxon>
        <taxon>Extremaceae</taxon>
        <taxon>Vermiconidia</taxon>
    </lineage>
</organism>
<dbReference type="EMBL" id="JAUTXU010000009">
    <property type="protein sequence ID" value="KAK3723500.1"/>
    <property type="molecule type" value="Genomic_DNA"/>
</dbReference>
<gene>
    <name evidence="1" type="ORF">LTR37_001752</name>
</gene>
<protein>
    <submittedName>
        <fullName evidence="1">Uncharacterized protein</fullName>
    </submittedName>
</protein>
<evidence type="ECO:0000313" key="1">
    <source>
        <dbReference type="EMBL" id="KAK3723500.1"/>
    </source>
</evidence>
<keyword evidence="2" id="KW-1185">Reference proteome</keyword>
<name>A0ACC3NV51_9PEZI</name>
<proteinExistence type="predicted"/>
<accession>A0ACC3NV51</accession>
<sequence>MASPLMDLPRELRDRILSYVLCSQGSPQLIQYIMRQQKLGAEGGVRFPEKVEPAYPPRDAEGESLGNVKRTANHSKNTPPCLSVSPEDEKVLSGLREIIGPQLARHGLTFTDGDVEVGLDSDEEDEEDEGTDSEDGTAWGKGENDSDDDEPEDFVSKPRHRNCRYKLETLHPLNLALLRVSRQLHGESLPIFYGGVTFILDCESLIAIHFFKTLPERAFKSITSIAFTGEALMEDDCYVREGWSEELGPFYVGPPTMSTPTGAFLAANMPKLAEVYLYVPYGGDQHWYANKAPIEMQMLLAYGRIERLYFVFFGRNTAGILESGRVSKECYSNLMGLLDKTEHARRQYKLFDPFGQYAYDEDGTARWGKEHDRYVAEHENDFEWRWGDRDIDMGSDGNVQAVIELSRRRK</sequence>